<dbReference type="OrthoDB" id="2063655at2"/>
<accession>A0A174CKD9</accession>
<feature type="domain" description="RNA polymerase sigma-70 region 4" evidence="1">
    <location>
        <begin position="100"/>
        <end position="132"/>
    </location>
</feature>
<evidence type="ECO:0000313" key="2">
    <source>
        <dbReference type="EMBL" id="CUO12036.1"/>
    </source>
</evidence>
<proteinExistence type="predicted"/>
<dbReference type="EMBL" id="CYZU01000009">
    <property type="protein sequence ID" value="CUO12036.1"/>
    <property type="molecule type" value="Genomic_DNA"/>
</dbReference>
<dbReference type="Proteomes" id="UP000095544">
    <property type="component" value="Unassembled WGS sequence"/>
</dbReference>
<dbReference type="SUPFAM" id="SSF88659">
    <property type="entry name" value="Sigma3 and sigma4 domains of RNA polymerase sigma factors"/>
    <property type="match status" value="1"/>
</dbReference>
<dbReference type="RefSeq" id="WP_055152117.1">
    <property type="nucleotide sequence ID" value="NZ_CYZU01000009.1"/>
</dbReference>
<sequence>MDKKQLVQYRALLKEQPELEREISRLHRYLECKAAEGKIIGNEDMFIKTESDKPEPATKSGTMVEIKRQIIIKEKRLEKIEKERTRIEQFIADMTDSMVRQIFELCFLAGKTQREVGESVGYSRGRISQIISTYLKDQEESFI</sequence>
<dbReference type="InterPro" id="IPR013324">
    <property type="entry name" value="RNA_pol_sigma_r3/r4-like"/>
</dbReference>
<gene>
    <name evidence="2" type="ORF">ERS852491_01341</name>
</gene>
<dbReference type="STRING" id="39482.ERS852491_01341"/>
<dbReference type="AlphaFoldDB" id="A0A174CKD9"/>
<name>A0A174CKD9_9FIRM</name>
<dbReference type="Gene3D" id="1.20.140.160">
    <property type="match status" value="1"/>
</dbReference>
<dbReference type="Pfam" id="PF04545">
    <property type="entry name" value="Sigma70_r4"/>
    <property type="match status" value="1"/>
</dbReference>
<dbReference type="InterPro" id="IPR007630">
    <property type="entry name" value="RNA_pol_sigma70_r4"/>
</dbReference>
<evidence type="ECO:0000259" key="1">
    <source>
        <dbReference type="Pfam" id="PF04545"/>
    </source>
</evidence>
<dbReference type="GO" id="GO:0006352">
    <property type="term" value="P:DNA-templated transcription initiation"/>
    <property type="evidence" value="ECO:0007669"/>
    <property type="project" value="InterPro"/>
</dbReference>
<evidence type="ECO:0000313" key="3">
    <source>
        <dbReference type="Proteomes" id="UP000095544"/>
    </source>
</evidence>
<organism evidence="2 3">
    <name type="scientific">Faecalicatena contorta</name>
    <dbReference type="NCBI Taxonomy" id="39482"/>
    <lineage>
        <taxon>Bacteria</taxon>
        <taxon>Bacillati</taxon>
        <taxon>Bacillota</taxon>
        <taxon>Clostridia</taxon>
        <taxon>Lachnospirales</taxon>
        <taxon>Lachnospiraceae</taxon>
        <taxon>Faecalicatena</taxon>
    </lineage>
</organism>
<reference evidence="2 3" key="1">
    <citation type="submission" date="2015-09" db="EMBL/GenBank/DDBJ databases">
        <authorList>
            <consortium name="Pathogen Informatics"/>
        </authorList>
    </citation>
    <scope>NUCLEOTIDE SEQUENCE [LARGE SCALE GENOMIC DNA]</scope>
    <source>
        <strain evidence="2 3">2789STDY5834876</strain>
    </source>
</reference>
<protein>
    <submittedName>
        <fullName evidence="2">RNA polymerase sigma factor, sigma-70 family</fullName>
    </submittedName>
</protein>
<dbReference type="GO" id="GO:0003700">
    <property type="term" value="F:DNA-binding transcription factor activity"/>
    <property type="evidence" value="ECO:0007669"/>
    <property type="project" value="InterPro"/>
</dbReference>